<comment type="caution">
    <text evidence="5">The sequence shown here is derived from an EMBL/GenBank/DDBJ whole genome shotgun (WGS) entry which is preliminary data.</text>
</comment>
<dbReference type="InterPro" id="IPR013611">
    <property type="entry name" value="Transp-assoc_OB_typ2"/>
</dbReference>
<dbReference type="Pfam" id="PF00005">
    <property type="entry name" value="ABC_tran"/>
    <property type="match status" value="1"/>
</dbReference>
<dbReference type="AlphaFoldDB" id="A0A3N1KPT7"/>
<dbReference type="GO" id="GO:0005524">
    <property type="term" value="F:ATP binding"/>
    <property type="evidence" value="ECO:0007669"/>
    <property type="project" value="UniProtKB-KW"/>
</dbReference>
<dbReference type="RefSeq" id="WP_245978482.1">
    <property type="nucleotide sequence ID" value="NZ_AP019700.1"/>
</dbReference>
<dbReference type="PROSITE" id="PS00211">
    <property type="entry name" value="ABC_TRANSPORTER_1"/>
    <property type="match status" value="1"/>
</dbReference>
<dbReference type="FunFam" id="3.40.50.300:FF:000425">
    <property type="entry name" value="Probable ABC transporter, ATP-binding subunit"/>
    <property type="match status" value="1"/>
</dbReference>
<name>A0A3N1KPT7_9PROT</name>
<evidence type="ECO:0000259" key="4">
    <source>
        <dbReference type="PROSITE" id="PS50893"/>
    </source>
</evidence>
<proteinExistence type="predicted"/>
<dbReference type="Gene3D" id="3.40.50.300">
    <property type="entry name" value="P-loop containing nucleotide triphosphate hydrolases"/>
    <property type="match status" value="1"/>
</dbReference>
<dbReference type="InterPro" id="IPR017871">
    <property type="entry name" value="ABC_transporter-like_CS"/>
</dbReference>
<evidence type="ECO:0000313" key="5">
    <source>
        <dbReference type="EMBL" id="ROP83793.1"/>
    </source>
</evidence>
<dbReference type="GO" id="GO:0016887">
    <property type="term" value="F:ATP hydrolysis activity"/>
    <property type="evidence" value="ECO:0007669"/>
    <property type="project" value="InterPro"/>
</dbReference>
<dbReference type="InterPro" id="IPR050093">
    <property type="entry name" value="ABC_SmlMolc_Importer"/>
</dbReference>
<evidence type="ECO:0000256" key="1">
    <source>
        <dbReference type="ARBA" id="ARBA00022448"/>
    </source>
</evidence>
<dbReference type="SMART" id="SM00382">
    <property type="entry name" value="AAA"/>
    <property type="match status" value="1"/>
</dbReference>
<dbReference type="Gene3D" id="2.40.50.100">
    <property type="match status" value="1"/>
</dbReference>
<dbReference type="SUPFAM" id="SSF52540">
    <property type="entry name" value="P-loop containing nucleoside triphosphate hydrolases"/>
    <property type="match status" value="1"/>
</dbReference>
<keyword evidence="1" id="KW-0813">Transport</keyword>
<protein>
    <submittedName>
        <fullName evidence="5">Putative spermidine/putrescine transport system ATP-binding protein</fullName>
    </submittedName>
</protein>
<dbReference type="Pfam" id="PF08402">
    <property type="entry name" value="TOBE_2"/>
    <property type="match status" value="1"/>
</dbReference>
<keyword evidence="6" id="KW-1185">Reference proteome</keyword>
<dbReference type="InterPro" id="IPR008995">
    <property type="entry name" value="Mo/tungstate-bd_C_term_dom"/>
</dbReference>
<reference evidence="5 6" key="1">
    <citation type="submission" date="2018-11" db="EMBL/GenBank/DDBJ databases">
        <title>Genomic Encyclopedia of Type Strains, Phase IV (KMG-IV): sequencing the most valuable type-strain genomes for metagenomic binning, comparative biology and taxonomic classification.</title>
        <authorList>
            <person name="Goeker M."/>
        </authorList>
    </citation>
    <scope>NUCLEOTIDE SEQUENCE [LARGE SCALE GENOMIC DNA]</scope>
    <source>
        <strain evidence="5 6">DSM 5900</strain>
    </source>
</reference>
<dbReference type="PROSITE" id="PS50893">
    <property type="entry name" value="ABC_TRANSPORTER_2"/>
    <property type="match status" value="1"/>
</dbReference>
<dbReference type="InterPro" id="IPR003439">
    <property type="entry name" value="ABC_transporter-like_ATP-bd"/>
</dbReference>
<dbReference type="InterPro" id="IPR003593">
    <property type="entry name" value="AAA+_ATPase"/>
</dbReference>
<evidence type="ECO:0000313" key="6">
    <source>
        <dbReference type="Proteomes" id="UP000278222"/>
    </source>
</evidence>
<organism evidence="5 6">
    <name type="scientific">Stella humosa</name>
    <dbReference type="NCBI Taxonomy" id="94"/>
    <lineage>
        <taxon>Bacteria</taxon>
        <taxon>Pseudomonadati</taxon>
        <taxon>Pseudomonadota</taxon>
        <taxon>Alphaproteobacteria</taxon>
        <taxon>Rhodospirillales</taxon>
        <taxon>Stellaceae</taxon>
        <taxon>Stella</taxon>
    </lineage>
</organism>
<keyword evidence="2" id="KW-0547">Nucleotide-binding</keyword>
<sequence length="361" mass="38752">MAQLDTLLALDGVVKTFGRHRAVDGVSLAVRRGEFLTLLGPSGCGKTTILRMVAGFEHPDSGTIAIEGKPIQGIPPYRRPIGLVFQNLALFPHLTVGENIAFGLRVRRQPADQIARSIDEALALVELSGYGERRVHELSGGQRQRVALARALVIRPAVMLLDEPLGALDLKLRRQLQLELKQIQQRTGTTFIFVTHDQEEAITMSDRIAVMNGGRVEQLDTADRVYNRPATEFVATFVGDTNLLTGRVTATSGPVATVAIPALGRDVPAPAEGTASGAGVRLSIRPENIRFADAASPWQMDARVLEVVYAGAAHRYTVEAGQTRLQVAAPASPGTAPLAIGHRVSLTWTPENAVLLPASAH</sequence>
<feature type="domain" description="ABC transporter" evidence="4">
    <location>
        <begin position="8"/>
        <end position="238"/>
    </location>
</feature>
<dbReference type="GO" id="GO:0022857">
    <property type="term" value="F:transmembrane transporter activity"/>
    <property type="evidence" value="ECO:0007669"/>
    <property type="project" value="InterPro"/>
</dbReference>
<dbReference type="PANTHER" id="PTHR42781:SF4">
    <property type="entry name" value="SPERMIDINE_PUTRESCINE IMPORT ATP-BINDING PROTEIN POTA"/>
    <property type="match status" value="1"/>
</dbReference>
<accession>A0A3N1KPT7</accession>
<dbReference type="GO" id="GO:0015697">
    <property type="term" value="P:quaternary ammonium group transport"/>
    <property type="evidence" value="ECO:0007669"/>
    <property type="project" value="UniProtKB-ARBA"/>
</dbReference>
<dbReference type="InterPro" id="IPR027417">
    <property type="entry name" value="P-loop_NTPase"/>
</dbReference>
<evidence type="ECO:0000256" key="3">
    <source>
        <dbReference type="ARBA" id="ARBA00022840"/>
    </source>
</evidence>
<dbReference type="SUPFAM" id="SSF50331">
    <property type="entry name" value="MOP-like"/>
    <property type="match status" value="1"/>
</dbReference>
<dbReference type="PANTHER" id="PTHR42781">
    <property type="entry name" value="SPERMIDINE/PUTRESCINE IMPORT ATP-BINDING PROTEIN POTA"/>
    <property type="match status" value="1"/>
</dbReference>
<dbReference type="GO" id="GO:0043190">
    <property type="term" value="C:ATP-binding cassette (ABC) transporter complex"/>
    <property type="evidence" value="ECO:0007669"/>
    <property type="project" value="InterPro"/>
</dbReference>
<keyword evidence="3 5" id="KW-0067">ATP-binding</keyword>
<evidence type="ECO:0000256" key="2">
    <source>
        <dbReference type="ARBA" id="ARBA00022741"/>
    </source>
</evidence>
<dbReference type="Proteomes" id="UP000278222">
    <property type="component" value="Unassembled WGS sequence"/>
</dbReference>
<dbReference type="EMBL" id="RJKX01000016">
    <property type="protein sequence ID" value="ROP83793.1"/>
    <property type="molecule type" value="Genomic_DNA"/>
</dbReference>
<gene>
    <name evidence="5" type="ORF">EDC65_4442</name>
</gene>